<gene>
    <name evidence="3" type="ORF">BJ971_006600</name>
</gene>
<keyword evidence="2" id="KW-0472">Membrane</keyword>
<keyword evidence="2" id="KW-0812">Transmembrane</keyword>
<comment type="caution">
    <text evidence="3">The sequence shown here is derived from an EMBL/GenBank/DDBJ whole genome shotgun (WGS) entry which is preliminary data.</text>
</comment>
<sequence length="88" mass="9923">MDNRFRKLPPRIEPLYETQDVSDPPPLPEVQQTSWLSPAGTVAGYEQLADAFAHQPAQHRWRRRVLVALFATLLLGALVAGLFSEIRT</sequence>
<keyword evidence="4" id="KW-1185">Reference proteome</keyword>
<dbReference type="Proteomes" id="UP000578112">
    <property type="component" value="Unassembled WGS sequence"/>
</dbReference>
<evidence type="ECO:0000313" key="4">
    <source>
        <dbReference type="Proteomes" id="UP000578112"/>
    </source>
</evidence>
<keyword evidence="2" id="KW-1133">Transmembrane helix</keyword>
<reference evidence="3 4" key="1">
    <citation type="submission" date="2020-08" db="EMBL/GenBank/DDBJ databases">
        <title>Sequencing the genomes of 1000 actinobacteria strains.</title>
        <authorList>
            <person name="Klenk H.-P."/>
        </authorList>
    </citation>
    <scope>NUCLEOTIDE SEQUENCE [LARGE SCALE GENOMIC DNA]</scope>
    <source>
        <strain evidence="3 4">DSM 43149</strain>
    </source>
</reference>
<evidence type="ECO:0000256" key="2">
    <source>
        <dbReference type="SAM" id="Phobius"/>
    </source>
</evidence>
<evidence type="ECO:0000313" key="3">
    <source>
        <dbReference type="EMBL" id="MBB4766044.1"/>
    </source>
</evidence>
<organism evidence="3 4">
    <name type="scientific">Actinoplanes digitatis</name>
    <dbReference type="NCBI Taxonomy" id="1868"/>
    <lineage>
        <taxon>Bacteria</taxon>
        <taxon>Bacillati</taxon>
        <taxon>Actinomycetota</taxon>
        <taxon>Actinomycetes</taxon>
        <taxon>Micromonosporales</taxon>
        <taxon>Micromonosporaceae</taxon>
        <taxon>Actinoplanes</taxon>
    </lineage>
</organism>
<feature type="region of interest" description="Disordered" evidence="1">
    <location>
        <begin position="1"/>
        <end position="30"/>
    </location>
</feature>
<dbReference type="AlphaFoldDB" id="A0A7W7I3Z4"/>
<evidence type="ECO:0000256" key="1">
    <source>
        <dbReference type="SAM" id="MobiDB-lite"/>
    </source>
</evidence>
<name>A0A7W7I3Z4_9ACTN</name>
<protein>
    <submittedName>
        <fullName evidence="3">Uncharacterized protein</fullName>
    </submittedName>
</protein>
<dbReference type="EMBL" id="JACHNH010000001">
    <property type="protein sequence ID" value="MBB4766044.1"/>
    <property type="molecule type" value="Genomic_DNA"/>
</dbReference>
<proteinExistence type="predicted"/>
<accession>A0A7W7I3Z4</accession>
<feature type="transmembrane region" description="Helical" evidence="2">
    <location>
        <begin position="65"/>
        <end position="83"/>
    </location>
</feature>
<dbReference type="RefSeq" id="WP_184997053.1">
    <property type="nucleotide sequence ID" value="NZ_BOMK01000102.1"/>
</dbReference>